<dbReference type="Gene3D" id="1.10.238.20">
    <property type="entry name" value="Pheromone/general odorant binding protein domain"/>
    <property type="match status" value="1"/>
</dbReference>
<feature type="signal peptide" evidence="1">
    <location>
        <begin position="1"/>
        <end position="22"/>
    </location>
</feature>
<dbReference type="AlphaFoldDB" id="A0A6P7FJM6"/>
<dbReference type="InParanoid" id="A0A6P7FJM6"/>
<protein>
    <submittedName>
        <fullName evidence="2">Uncharacterized protein LOC114330097</fullName>
    </submittedName>
</protein>
<keyword evidence="1" id="KW-0732">Signal</keyword>
<name>A0A6P7FJM6_DIAVI</name>
<evidence type="ECO:0000313" key="2">
    <source>
        <dbReference type="RefSeq" id="XP_028135212.1"/>
    </source>
</evidence>
<dbReference type="GO" id="GO:0005549">
    <property type="term" value="F:odorant binding"/>
    <property type="evidence" value="ECO:0007669"/>
    <property type="project" value="InterPro"/>
</dbReference>
<feature type="chain" id="PRO_5028100417" evidence="1">
    <location>
        <begin position="23"/>
        <end position="143"/>
    </location>
</feature>
<proteinExistence type="predicted"/>
<gene>
    <name evidence="2" type="primary">LOC114330097</name>
</gene>
<accession>A0A6P7FJM6</accession>
<dbReference type="Pfam" id="PF01395">
    <property type="entry name" value="PBP_GOBP"/>
    <property type="match status" value="1"/>
</dbReference>
<dbReference type="CDD" id="cd23992">
    <property type="entry name" value="PBP_GOBP"/>
    <property type="match status" value="1"/>
</dbReference>
<dbReference type="InterPro" id="IPR006170">
    <property type="entry name" value="PBP/GOBP"/>
</dbReference>
<reference evidence="2" key="1">
    <citation type="submission" date="2025-08" db="UniProtKB">
        <authorList>
            <consortium name="RefSeq"/>
        </authorList>
    </citation>
    <scope>IDENTIFICATION</scope>
    <source>
        <tissue evidence="2">Whole insect</tissue>
    </source>
</reference>
<sequence>MNLKFLFGVFTVYGVLFIHVKAEEDSSEEVTLTKQQVFDYLKILKKCELDSGAKPKYIRNSIMGRFKPEPKFKDYLYCLGNSTGLLDKEGNIDKKAFLHKTNSLIKDKEQAEKIVNSCLSQEADKPTAIFNTLTCYNGMRSKI</sequence>
<dbReference type="InterPro" id="IPR036728">
    <property type="entry name" value="PBP_GOBP_sf"/>
</dbReference>
<dbReference type="SUPFAM" id="SSF47565">
    <property type="entry name" value="Insect pheromone/odorant-binding proteins"/>
    <property type="match status" value="1"/>
</dbReference>
<dbReference type="RefSeq" id="XP_028135212.1">
    <property type="nucleotide sequence ID" value="XM_028279411.1"/>
</dbReference>
<evidence type="ECO:0000256" key="1">
    <source>
        <dbReference type="SAM" id="SignalP"/>
    </source>
</evidence>
<organism evidence="2">
    <name type="scientific">Diabrotica virgifera virgifera</name>
    <name type="common">western corn rootworm</name>
    <dbReference type="NCBI Taxonomy" id="50390"/>
    <lineage>
        <taxon>Eukaryota</taxon>
        <taxon>Metazoa</taxon>
        <taxon>Ecdysozoa</taxon>
        <taxon>Arthropoda</taxon>
        <taxon>Hexapoda</taxon>
        <taxon>Insecta</taxon>
        <taxon>Pterygota</taxon>
        <taxon>Neoptera</taxon>
        <taxon>Endopterygota</taxon>
        <taxon>Coleoptera</taxon>
        <taxon>Polyphaga</taxon>
        <taxon>Cucujiformia</taxon>
        <taxon>Chrysomeloidea</taxon>
        <taxon>Chrysomelidae</taxon>
        <taxon>Galerucinae</taxon>
        <taxon>Diabroticina</taxon>
        <taxon>Diabroticites</taxon>
        <taxon>Diabrotica</taxon>
    </lineage>
</organism>